<gene>
    <name evidence="3" type="ORF">STAS_13443</name>
</gene>
<name>A0A5A7PW15_STRAF</name>
<dbReference type="GO" id="GO:0008168">
    <property type="term" value="F:methyltransferase activity"/>
    <property type="evidence" value="ECO:0007669"/>
    <property type="project" value="UniProtKB-KW"/>
</dbReference>
<evidence type="ECO:0000313" key="4">
    <source>
        <dbReference type="Proteomes" id="UP000325081"/>
    </source>
</evidence>
<reference evidence="4" key="1">
    <citation type="journal article" date="2019" name="Curr. Biol.">
        <title>Genome Sequence of Striga asiatica Provides Insight into the Evolution of Plant Parasitism.</title>
        <authorList>
            <person name="Yoshida S."/>
            <person name="Kim S."/>
            <person name="Wafula E.K."/>
            <person name="Tanskanen J."/>
            <person name="Kim Y.M."/>
            <person name="Honaas L."/>
            <person name="Yang Z."/>
            <person name="Spallek T."/>
            <person name="Conn C.E."/>
            <person name="Ichihashi Y."/>
            <person name="Cheong K."/>
            <person name="Cui S."/>
            <person name="Der J.P."/>
            <person name="Gundlach H."/>
            <person name="Jiao Y."/>
            <person name="Hori C."/>
            <person name="Ishida J.K."/>
            <person name="Kasahara H."/>
            <person name="Kiba T."/>
            <person name="Kim M.S."/>
            <person name="Koo N."/>
            <person name="Laohavisit A."/>
            <person name="Lee Y.H."/>
            <person name="Lumba S."/>
            <person name="McCourt P."/>
            <person name="Mortimer J.C."/>
            <person name="Mutuku J.M."/>
            <person name="Nomura T."/>
            <person name="Sasaki-Sekimoto Y."/>
            <person name="Seto Y."/>
            <person name="Wang Y."/>
            <person name="Wakatake T."/>
            <person name="Sakakibara H."/>
            <person name="Demura T."/>
            <person name="Yamaguchi S."/>
            <person name="Yoneyama K."/>
            <person name="Manabe R.I."/>
            <person name="Nelson D.C."/>
            <person name="Schulman A.H."/>
            <person name="Timko M.P."/>
            <person name="dePamphilis C.W."/>
            <person name="Choi D."/>
            <person name="Shirasu K."/>
        </authorList>
    </citation>
    <scope>NUCLEOTIDE SEQUENCE [LARGE SCALE GENOMIC DNA]</scope>
    <source>
        <strain evidence="4">cv. UVA1</strain>
    </source>
</reference>
<proteinExistence type="predicted"/>
<feature type="transmembrane region" description="Helical" evidence="2">
    <location>
        <begin position="121"/>
        <end position="140"/>
    </location>
</feature>
<sequence length="168" mass="18119">MQVTGTAAVHAGPVSRQSGNHAPGLGRLANVSSLLLSSSFRKEELPLLSQVAADVGIQVNPPSRFLACPPPLQPSNITISPEDPYLENPIPVPKTRFDRNHIGNFWRIICCCDGLEQRSQLIMLPLIITIMLPLIIKIMLPSIITNKSINVGFAEKLGGGFTSKSGNE</sequence>
<dbReference type="AlphaFoldDB" id="A0A5A7PW15"/>
<protein>
    <submittedName>
        <fullName evidence="3">S-adenosyl-L-methionine-dependentmethyltransferases superfamily protein</fullName>
    </submittedName>
</protein>
<evidence type="ECO:0000256" key="2">
    <source>
        <dbReference type="SAM" id="Phobius"/>
    </source>
</evidence>
<evidence type="ECO:0000256" key="1">
    <source>
        <dbReference type="SAM" id="MobiDB-lite"/>
    </source>
</evidence>
<evidence type="ECO:0000313" key="3">
    <source>
        <dbReference type="EMBL" id="GER37055.1"/>
    </source>
</evidence>
<keyword evidence="2" id="KW-1133">Transmembrane helix</keyword>
<dbReference type="EMBL" id="BKCP01005283">
    <property type="protein sequence ID" value="GER37055.1"/>
    <property type="molecule type" value="Genomic_DNA"/>
</dbReference>
<keyword evidence="3" id="KW-0808">Transferase</keyword>
<dbReference type="GO" id="GO:0032259">
    <property type="term" value="P:methylation"/>
    <property type="evidence" value="ECO:0007669"/>
    <property type="project" value="UniProtKB-KW"/>
</dbReference>
<feature type="region of interest" description="Disordered" evidence="1">
    <location>
        <begin position="1"/>
        <end position="22"/>
    </location>
</feature>
<comment type="caution">
    <text evidence="3">The sequence shown here is derived from an EMBL/GenBank/DDBJ whole genome shotgun (WGS) entry which is preliminary data.</text>
</comment>
<keyword evidence="4" id="KW-1185">Reference proteome</keyword>
<keyword evidence="2" id="KW-0472">Membrane</keyword>
<organism evidence="3 4">
    <name type="scientific">Striga asiatica</name>
    <name type="common">Asiatic witchweed</name>
    <name type="synonym">Buchnera asiatica</name>
    <dbReference type="NCBI Taxonomy" id="4170"/>
    <lineage>
        <taxon>Eukaryota</taxon>
        <taxon>Viridiplantae</taxon>
        <taxon>Streptophyta</taxon>
        <taxon>Embryophyta</taxon>
        <taxon>Tracheophyta</taxon>
        <taxon>Spermatophyta</taxon>
        <taxon>Magnoliopsida</taxon>
        <taxon>eudicotyledons</taxon>
        <taxon>Gunneridae</taxon>
        <taxon>Pentapetalae</taxon>
        <taxon>asterids</taxon>
        <taxon>lamiids</taxon>
        <taxon>Lamiales</taxon>
        <taxon>Orobanchaceae</taxon>
        <taxon>Buchnereae</taxon>
        <taxon>Striga</taxon>
    </lineage>
</organism>
<dbReference type="Proteomes" id="UP000325081">
    <property type="component" value="Unassembled WGS sequence"/>
</dbReference>
<keyword evidence="3" id="KW-0489">Methyltransferase</keyword>
<keyword evidence="2" id="KW-0812">Transmembrane</keyword>
<accession>A0A5A7PW15</accession>